<dbReference type="PANTHER" id="PTHR45647">
    <property type="entry name" value="OS02G0152300 PROTEIN"/>
    <property type="match status" value="1"/>
</dbReference>
<dbReference type="PROSITE" id="PS51698">
    <property type="entry name" value="U_BOX"/>
    <property type="match status" value="1"/>
</dbReference>
<dbReference type="Proteomes" id="UP000685013">
    <property type="component" value="Chromosome 1"/>
</dbReference>
<dbReference type="InterPro" id="IPR007110">
    <property type="entry name" value="Ig-like_dom"/>
</dbReference>
<dbReference type="CDD" id="cd01989">
    <property type="entry name" value="USP_STK_Ubox_N"/>
    <property type="match status" value="1"/>
</dbReference>
<dbReference type="EC" id="2.3.2.27" evidence="3"/>
<dbReference type="Pfam" id="PF04564">
    <property type="entry name" value="U-box"/>
    <property type="match status" value="1"/>
</dbReference>
<dbReference type="AlphaFoldDB" id="A0AAV6P8F3"/>
<evidence type="ECO:0000256" key="4">
    <source>
        <dbReference type="ARBA" id="ARBA00022786"/>
    </source>
</evidence>
<organism evidence="8 9">
    <name type="scientific">Cucurbita argyrosperma subsp. sororia</name>
    <dbReference type="NCBI Taxonomy" id="37648"/>
    <lineage>
        <taxon>Eukaryota</taxon>
        <taxon>Viridiplantae</taxon>
        <taxon>Streptophyta</taxon>
        <taxon>Embryophyta</taxon>
        <taxon>Tracheophyta</taxon>
        <taxon>Spermatophyta</taxon>
        <taxon>Magnoliopsida</taxon>
        <taxon>eudicotyledons</taxon>
        <taxon>Gunneridae</taxon>
        <taxon>Pentapetalae</taxon>
        <taxon>rosids</taxon>
        <taxon>fabids</taxon>
        <taxon>Cucurbitales</taxon>
        <taxon>Cucurbitaceae</taxon>
        <taxon>Cucurbiteae</taxon>
        <taxon>Cucurbita</taxon>
    </lineage>
</organism>
<comment type="function">
    <text evidence="2">Functions as an E3 ubiquitin ligase.</text>
</comment>
<proteinExistence type="predicted"/>
<dbReference type="PANTHER" id="PTHR45647:SF43">
    <property type="entry name" value="OS10G0100500 PROTEIN"/>
    <property type="match status" value="1"/>
</dbReference>
<dbReference type="GO" id="GO:0016567">
    <property type="term" value="P:protein ubiquitination"/>
    <property type="evidence" value="ECO:0007669"/>
    <property type="project" value="InterPro"/>
</dbReference>
<dbReference type="InterPro" id="IPR008271">
    <property type="entry name" value="Ser/Thr_kinase_AS"/>
</dbReference>
<comment type="caution">
    <text evidence="8">The sequence shown here is derived from an EMBL/GenBank/DDBJ whole genome shotgun (WGS) entry which is preliminary data.</text>
</comment>
<dbReference type="CDD" id="cd16655">
    <property type="entry name" value="RING-Ubox_WDSUB1-like"/>
    <property type="match status" value="1"/>
</dbReference>
<reference evidence="8 9" key="1">
    <citation type="journal article" date="2021" name="Hortic Res">
        <title>The domestication of Cucurbita argyrosperma as revealed by the genome of its wild relative.</title>
        <authorList>
            <person name="Barrera-Redondo J."/>
            <person name="Sanchez-de la Vega G."/>
            <person name="Aguirre-Liguori J.A."/>
            <person name="Castellanos-Morales G."/>
            <person name="Gutierrez-Guerrero Y.T."/>
            <person name="Aguirre-Dugua X."/>
            <person name="Aguirre-Planter E."/>
            <person name="Tenaillon M.I."/>
            <person name="Lira-Saade R."/>
            <person name="Eguiarte L.E."/>
        </authorList>
    </citation>
    <scope>NUCLEOTIDE SEQUENCE [LARGE SCALE GENOMIC DNA]</scope>
    <source>
        <strain evidence="8">JBR-2021</strain>
    </source>
</reference>
<dbReference type="GO" id="GO:0061630">
    <property type="term" value="F:ubiquitin protein ligase activity"/>
    <property type="evidence" value="ECO:0007669"/>
    <property type="project" value="UniProtKB-EC"/>
</dbReference>
<dbReference type="PROSITE" id="PS50835">
    <property type="entry name" value="IG_LIKE"/>
    <property type="match status" value="1"/>
</dbReference>
<dbReference type="Pfam" id="PF07714">
    <property type="entry name" value="PK_Tyr_Ser-Thr"/>
    <property type="match status" value="1"/>
</dbReference>
<dbReference type="InterPro" id="IPR003613">
    <property type="entry name" value="Ubox_domain"/>
</dbReference>
<dbReference type="SMART" id="SM00220">
    <property type="entry name" value="S_TKc"/>
    <property type="match status" value="1"/>
</dbReference>
<dbReference type="GO" id="GO:0004672">
    <property type="term" value="F:protein kinase activity"/>
    <property type="evidence" value="ECO:0007669"/>
    <property type="project" value="InterPro"/>
</dbReference>
<dbReference type="EMBL" id="JAGKQH010000001">
    <property type="protein sequence ID" value="KAG6607238.1"/>
    <property type="molecule type" value="Genomic_DNA"/>
</dbReference>
<dbReference type="InterPro" id="IPR001245">
    <property type="entry name" value="Ser-Thr/Tyr_kinase_cat_dom"/>
</dbReference>
<feature type="domain" description="Ig-like" evidence="6">
    <location>
        <begin position="670"/>
        <end position="761"/>
    </location>
</feature>
<evidence type="ECO:0000313" key="9">
    <source>
        <dbReference type="Proteomes" id="UP000685013"/>
    </source>
</evidence>
<evidence type="ECO:0000313" key="8">
    <source>
        <dbReference type="EMBL" id="KAG6607238.1"/>
    </source>
</evidence>
<evidence type="ECO:0000256" key="1">
    <source>
        <dbReference type="ARBA" id="ARBA00000900"/>
    </source>
</evidence>
<comment type="catalytic activity">
    <reaction evidence="1">
        <text>S-ubiquitinyl-[E2 ubiquitin-conjugating enzyme]-L-cysteine + [acceptor protein]-L-lysine = [E2 ubiquitin-conjugating enzyme]-L-cysteine + N(6)-ubiquitinyl-[acceptor protein]-L-lysine.</text>
        <dbReference type="EC" id="2.3.2.27"/>
    </reaction>
</comment>
<feature type="domain" description="U-box" evidence="7">
    <location>
        <begin position="690"/>
        <end position="761"/>
    </location>
</feature>
<dbReference type="InterPro" id="IPR000719">
    <property type="entry name" value="Prot_kinase_dom"/>
</dbReference>
<evidence type="ECO:0000259" key="7">
    <source>
        <dbReference type="PROSITE" id="PS51698"/>
    </source>
</evidence>
<feature type="non-terminal residue" evidence="8">
    <location>
        <position position="1"/>
    </location>
</feature>
<dbReference type="GO" id="GO:0005524">
    <property type="term" value="F:ATP binding"/>
    <property type="evidence" value="ECO:0007669"/>
    <property type="project" value="InterPro"/>
</dbReference>
<accession>A0AAV6P8F3</accession>
<keyword evidence="9" id="KW-1185">Reference proteome</keyword>
<evidence type="ECO:0000256" key="3">
    <source>
        <dbReference type="ARBA" id="ARBA00012483"/>
    </source>
</evidence>
<evidence type="ECO:0000259" key="6">
    <source>
        <dbReference type="PROSITE" id="PS50835"/>
    </source>
</evidence>
<name>A0AAV6P8F3_9ROSI</name>
<dbReference type="PROSITE" id="PS00108">
    <property type="entry name" value="PROTEIN_KINASE_ST"/>
    <property type="match status" value="1"/>
</dbReference>
<evidence type="ECO:0000256" key="2">
    <source>
        <dbReference type="ARBA" id="ARBA00003861"/>
    </source>
</evidence>
<keyword evidence="4" id="KW-0833">Ubl conjugation pathway</keyword>
<evidence type="ECO:0000259" key="5">
    <source>
        <dbReference type="PROSITE" id="PS50011"/>
    </source>
</evidence>
<dbReference type="InterPro" id="IPR051348">
    <property type="entry name" value="U-box_ubiquitin_ligases"/>
</dbReference>
<sequence length="761" mass="85749">MMSAVDYAIEDGGAVAGDDEIFVAVGKSVGGATSVLQWTLRRFPGKKVRLLHVHHPSLRIPTLFGKLAANQVNAHMVAAYRKKEWAKTIKILSTYLSICSDAKVRVSFAAMEADHVGKGIVDLVDKLGIKRLVMGTEVSVQDNFMKINRRMSKTADYTAKNASSLCEIWFINKGKLVSTRQAAKCPSFLMSQRQHSMQNAEKLSSSSFQYSDSENKSFSLDFIQSCSTSISMNVKNGEWIEGELAPLKQEMGSSSEEANEDELKTKRLELLAVEAMNKDKVIESTCSCECKLRQEAEFSLRTTIQEKEKLISEREQLQLELWRTLKNIALLDCQTQRVKLRQDEAAKELELIQVSVSILWQEKQKFKQQKAKALHWLERWKSGQAQSANCRSLIGFVEELPQLDEFALSEIQTATCNFSESFRIGQAGYECMYKGEMMGRTVAISKLHPHSMLQPSEFQQEAYVLGELRHPHMVTLLGVCTEAWSLIYEYLPNGSLQNHLFSKGKTPLTWRIRAGIVAEISSALCFLHSSKPENLVHGDLKPENILLDSQLSCKIGHFGIRRLVSEEFRYFQSLPMSTVPKGAFSYTDPEFQRTKVLTPLSDVYSFGLIILQLLTGKPAVGLASEVRNALSSGQLELVLDSSAGEWPETVATRLVDFALQCCELKSRDRPKITPVIVRELEQLYVSEERPVPPYFLCPILQEIMQDPHVAADGFTYEGEAIHSWLKNGRETSPMTNLRLNHLQVTPNHTLRLAIHNWLCKS</sequence>
<gene>
    <name evidence="8" type="primary">PUB33</name>
    <name evidence="8" type="ORF">SDJN03_00580</name>
</gene>
<protein>
    <recommendedName>
        <fullName evidence="3">RING-type E3 ubiquitin transferase</fullName>
        <ecNumber evidence="3">2.3.2.27</ecNumber>
    </recommendedName>
</protein>
<dbReference type="PROSITE" id="PS50011">
    <property type="entry name" value="PROTEIN_KINASE_DOM"/>
    <property type="match status" value="1"/>
</dbReference>
<dbReference type="SMART" id="SM00504">
    <property type="entry name" value="Ubox"/>
    <property type="match status" value="1"/>
</dbReference>
<feature type="domain" description="Protein kinase" evidence="5">
    <location>
        <begin position="418"/>
        <end position="685"/>
    </location>
</feature>